<dbReference type="AlphaFoldDB" id="A0AAN1EMM7"/>
<reference evidence="1 2" key="1">
    <citation type="submission" date="2017-04" db="EMBL/GenBank/DDBJ databases">
        <title>Complete genome sequences of Rhizobium genomic linages associated to common bean (phaseolus vulgaris).</title>
        <authorList>
            <person name="Santamaria R.I."/>
            <person name="Bustos P."/>
            <person name="Perez-Carrascal O."/>
            <person name="Martinez-Flores I."/>
            <person name="Juarez S."/>
            <person name="Lozano L."/>
            <person name="Miranda F."/>
            <person name="Vinuesa P."/>
            <person name="Martinez-Romero E."/>
            <person name="Cevallos M.A."/>
            <person name="Romero D."/>
            <person name="Davila G."/>
            <person name="Gonzalez V."/>
        </authorList>
    </citation>
    <scope>NUCLEOTIDE SEQUENCE [LARGE SCALE GENOMIC DNA]</scope>
    <source>
        <strain evidence="1 2">NXC12</strain>
        <plasmid evidence="2">pretnxc12d</plasmid>
    </source>
</reference>
<gene>
    <name evidence="1" type="ORF">NXC12_PD00026</name>
</gene>
<accession>A0AAN1EMM7</accession>
<dbReference type="EMBL" id="CP020910">
    <property type="protein sequence ID" value="ARQ13139.1"/>
    <property type="molecule type" value="Genomic_DNA"/>
</dbReference>
<sequence length="62" mass="7535">MTKEEFCERFFQRIRFHCRSGRRPFGLDPKTYCDKIAPIYWRELGDELSPEECADQDVAYWP</sequence>
<dbReference type="Proteomes" id="UP000194159">
    <property type="component" value="Plasmid pRetNXC12d"/>
</dbReference>
<keyword evidence="1" id="KW-0614">Plasmid</keyword>
<proteinExistence type="predicted"/>
<name>A0AAN1EMM7_RHIET</name>
<geneLocation type="plasmid" evidence="2">
    <name>pretnxc12d</name>
</geneLocation>
<evidence type="ECO:0000313" key="2">
    <source>
        <dbReference type="Proteomes" id="UP000194159"/>
    </source>
</evidence>
<protein>
    <submittedName>
        <fullName evidence="1">Uncharacterized protein</fullName>
    </submittedName>
</protein>
<evidence type="ECO:0000313" key="1">
    <source>
        <dbReference type="EMBL" id="ARQ13139.1"/>
    </source>
</evidence>
<organism evidence="1 2">
    <name type="scientific">Rhizobium etli</name>
    <dbReference type="NCBI Taxonomy" id="29449"/>
    <lineage>
        <taxon>Bacteria</taxon>
        <taxon>Pseudomonadati</taxon>
        <taxon>Pseudomonadota</taxon>
        <taxon>Alphaproteobacteria</taxon>
        <taxon>Hyphomicrobiales</taxon>
        <taxon>Rhizobiaceae</taxon>
        <taxon>Rhizobium/Agrobacterium group</taxon>
        <taxon>Rhizobium</taxon>
    </lineage>
</organism>